<evidence type="ECO:0000313" key="3">
    <source>
        <dbReference type="Proteomes" id="UP000078046"/>
    </source>
</evidence>
<feature type="transmembrane region" description="Helical" evidence="1">
    <location>
        <begin position="106"/>
        <end position="126"/>
    </location>
</feature>
<gene>
    <name evidence="2" type="ORF">A3Q56_02465</name>
</gene>
<evidence type="ECO:0000313" key="2">
    <source>
        <dbReference type="EMBL" id="OAF69785.1"/>
    </source>
</evidence>
<organism evidence="2 3">
    <name type="scientific">Intoshia linei</name>
    <dbReference type="NCBI Taxonomy" id="1819745"/>
    <lineage>
        <taxon>Eukaryota</taxon>
        <taxon>Metazoa</taxon>
        <taxon>Spiralia</taxon>
        <taxon>Lophotrochozoa</taxon>
        <taxon>Mesozoa</taxon>
        <taxon>Orthonectida</taxon>
        <taxon>Rhopaluridae</taxon>
        <taxon>Intoshia</taxon>
    </lineage>
</organism>
<keyword evidence="1" id="KW-0812">Transmembrane</keyword>
<protein>
    <submittedName>
        <fullName evidence="2">Uncharacterized protein</fullName>
    </submittedName>
</protein>
<keyword evidence="1" id="KW-0472">Membrane</keyword>
<evidence type="ECO:0000256" key="1">
    <source>
        <dbReference type="SAM" id="Phobius"/>
    </source>
</evidence>
<proteinExistence type="predicted"/>
<comment type="caution">
    <text evidence="2">The sequence shown here is derived from an EMBL/GenBank/DDBJ whole genome shotgun (WGS) entry which is preliminary data.</text>
</comment>
<dbReference type="AlphaFoldDB" id="A0A177B6A5"/>
<accession>A0A177B6A5</accession>
<keyword evidence="3" id="KW-1185">Reference proteome</keyword>
<dbReference type="Proteomes" id="UP000078046">
    <property type="component" value="Unassembled WGS sequence"/>
</dbReference>
<feature type="transmembrane region" description="Helical" evidence="1">
    <location>
        <begin position="66"/>
        <end position="86"/>
    </location>
</feature>
<reference evidence="2 3" key="1">
    <citation type="submission" date="2016-04" db="EMBL/GenBank/DDBJ databases">
        <title>The genome of Intoshia linei affirms orthonectids as highly simplified spiralians.</title>
        <authorList>
            <person name="Mikhailov K.V."/>
            <person name="Slusarev G.S."/>
            <person name="Nikitin M.A."/>
            <person name="Logacheva M.D."/>
            <person name="Penin A."/>
            <person name="Aleoshin V."/>
            <person name="Panchin Y.V."/>
        </authorList>
    </citation>
    <scope>NUCLEOTIDE SEQUENCE [LARGE SCALE GENOMIC DNA]</scope>
    <source>
        <strain evidence="2">Intl2013</strain>
        <tissue evidence="2">Whole animal</tissue>
    </source>
</reference>
<sequence>MDDDEFQILDNSWGSISTDCYYTSSESDSIENIPNNKNRPKTAHFKNRNIYNNSNLKTQKKIENNLNNLMIIGLIVDGELIFPTVFNFLKYFKKNFKFSFSTLFQSIYQFVSFFYSLFTNVLYLNYSDILNKISSKYPCLHVKFMMGNYCYVDNVENYEMEENEDFQQSLSLVNEKNIFSNRCQFKFFSKNQNIKILIQNFIEVCK</sequence>
<dbReference type="EMBL" id="LWCA01000230">
    <property type="protein sequence ID" value="OAF69785.1"/>
    <property type="molecule type" value="Genomic_DNA"/>
</dbReference>
<keyword evidence="1" id="KW-1133">Transmembrane helix</keyword>
<name>A0A177B6A5_9BILA</name>